<keyword evidence="1 3" id="KW-0479">Metal-binding</keyword>
<dbReference type="GO" id="GO:0008270">
    <property type="term" value="F:zinc ion binding"/>
    <property type="evidence" value="ECO:0007669"/>
    <property type="project" value="UniProtKB-KW"/>
</dbReference>
<evidence type="ECO:0000313" key="6">
    <source>
        <dbReference type="WBParaSite" id="MBELARI_LOCUS15795"/>
    </source>
</evidence>
<feature type="domain" description="RING-type" evidence="4">
    <location>
        <begin position="547"/>
        <end position="598"/>
    </location>
</feature>
<name>A0AAF3ENZ2_9BILA</name>
<reference evidence="6" key="1">
    <citation type="submission" date="2024-02" db="UniProtKB">
        <authorList>
            <consortium name="WormBaseParasite"/>
        </authorList>
    </citation>
    <scope>IDENTIFICATION</scope>
</reference>
<dbReference type="Pfam" id="PF14634">
    <property type="entry name" value="zf-RING_5"/>
    <property type="match status" value="1"/>
</dbReference>
<dbReference type="InterPro" id="IPR001841">
    <property type="entry name" value="Znf_RING"/>
</dbReference>
<dbReference type="SMART" id="SM00184">
    <property type="entry name" value="RING"/>
    <property type="match status" value="1"/>
</dbReference>
<dbReference type="PROSITE" id="PS50089">
    <property type="entry name" value="ZF_RING_2"/>
    <property type="match status" value="1"/>
</dbReference>
<dbReference type="InterPro" id="IPR013083">
    <property type="entry name" value="Znf_RING/FYVE/PHD"/>
</dbReference>
<dbReference type="AlphaFoldDB" id="A0AAF3ENZ2"/>
<evidence type="ECO:0000313" key="5">
    <source>
        <dbReference type="Proteomes" id="UP000887575"/>
    </source>
</evidence>
<evidence type="ECO:0000256" key="2">
    <source>
        <dbReference type="ARBA" id="ARBA00022833"/>
    </source>
</evidence>
<keyword evidence="5" id="KW-1185">Reference proteome</keyword>
<dbReference type="Gene3D" id="3.30.40.10">
    <property type="entry name" value="Zinc/RING finger domain, C3HC4 (zinc finger)"/>
    <property type="match status" value="1"/>
</dbReference>
<accession>A0AAF3ENZ2</accession>
<organism evidence="5 6">
    <name type="scientific">Mesorhabditis belari</name>
    <dbReference type="NCBI Taxonomy" id="2138241"/>
    <lineage>
        <taxon>Eukaryota</taxon>
        <taxon>Metazoa</taxon>
        <taxon>Ecdysozoa</taxon>
        <taxon>Nematoda</taxon>
        <taxon>Chromadorea</taxon>
        <taxon>Rhabditida</taxon>
        <taxon>Rhabditina</taxon>
        <taxon>Rhabditomorpha</taxon>
        <taxon>Rhabditoidea</taxon>
        <taxon>Rhabditidae</taxon>
        <taxon>Mesorhabditinae</taxon>
        <taxon>Mesorhabditis</taxon>
    </lineage>
</organism>
<proteinExistence type="predicted"/>
<keyword evidence="2" id="KW-0862">Zinc</keyword>
<sequence>MEPVFSFFQPINDGHPKTLSWSPTDEGEGVPILIGMPALWVIMATQHQMITNPIAYHQTRKISGLTQYLIQSKQLSAFYLRSPKVSFQLYRVKLIITVNELQKSIFLSLSDYFIPLALEDNPFLCLTQKCCFTNFLCNKFRYRVSVAFLKDFQAPGFGWDSMERVSHEEFRENLRQRLLFQWGNYISENGCETNKSGLWDLRSLLMIFYDWEKACVDGSHFMAPTEFAHRITKNEVFPGRSPPSIPRLKWQLVYNKLHDGPLIGCPGLFFSTTLFQKGLGNKSPFPIGGKSNAGYHRVTIPLKFLENNQMWYQRNPSPRWKGNRRKNSFQYQVLLILADEKDAQHFQNLPKYYEPFNFRLPNPFLYLRNEKWWANNQNSIRIDELEIRYTVSLVLLKDFEWIDGCEWKGDVRKLNDCTAMNIDDNIGARDELAMMVLRQWGGYQSRMLTSTQQIFKSFNCPKCDTPYSKTAGAENTPTSTICPNKQEILLAGVDRPVAHQCGAKSCFDREPTPSYYLMELLSSGAFKLDRQGKGYVQTTQSITIPECPVCKEEYSLRGTKNEPWRLACGHAVCNGCFTQARLSDDSTFKYDYNCPLCQEYSCYSKTSSENQLKTFLRELDERSTQKEAEMKSICEDCRTEASLLEMFQCMDCGDKMLCPRCSCKNHRLHQIIDLEVVEVKRLGKVTRETIIPQIEAYNVCFPELQSCLTKNFNECQKKILSRTDQLCYLNGFAKAKEQQEACLAFGERFETICEKYLGELRSFNTGIEKLIDDINELPK</sequence>
<evidence type="ECO:0000259" key="4">
    <source>
        <dbReference type="PROSITE" id="PS50089"/>
    </source>
</evidence>
<evidence type="ECO:0000256" key="1">
    <source>
        <dbReference type="ARBA" id="ARBA00022771"/>
    </source>
</evidence>
<protein>
    <recommendedName>
        <fullName evidence="4">RING-type domain-containing protein</fullName>
    </recommendedName>
</protein>
<evidence type="ECO:0000256" key="3">
    <source>
        <dbReference type="PROSITE-ProRule" id="PRU00175"/>
    </source>
</evidence>
<dbReference type="SUPFAM" id="SSF57850">
    <property type="entry name" value="RING/U-box"/>
    <property type="match status" value="1"/>
</dbReference>
<keyword evidence="1 3" id="KW-0863">Zinc-finger</keyword>
<dbReference type="Proteomes" id="UP000887575">
    <property type="component" value="Unassembled WGS sequence"/>
</dbReference>
<dbReference type="WBParaSite" id="MBELARI_LOCUS15795">
    <property type="protein sequence ID" value="MBELARI_LOCUS15795"/>
    <property type="gene ID" value="MBELARI_LOCUS15795"/>
</dbReference>